<feature type="region of interest" description="Disordered" evidence="7">
    <location>
        <begin position="11"/>
        <end position="35"/>
    </location>
</feature>
<dbReference type="Pfam" id="PF00962">
    <property type="entry name" value="A_deaminase"/>
    <property type="match status" value="1"/>
</dbReference>
<dbReference type="GO" id="GO:0005829">
    <property type="term" value="C:cytosol"/>
    <property type="evidence" value="ECO:0007669"/>
    <property type="project" value="TreeGrafter"/>
</dbReference>
<dbReference type="GO" id="GO:0046872">
    <property type="term" value="F:metal ion binding"/>
    <property type="evidence" value="ECO:0007669"/>
    <property type="project" value="UniProtKB-KW"/>
</dbReference>
<proteinExistence type="inferred from homology"/>
<dbReference type="Gene3D" id="3.20.20.140">
    <property type="entry name" value="Metal-dependent hydrolases"/>
    <property type="match status" value="1"/>
</dbReference>
<dbReference type="SUPFAM" id="SSF51556">
    <property type="entry name" value="Metallo-dependent hydrolases"/>
    <property type="match status" value="1"/>
</dbReference>
<dbReference type="EC" id="3.5.4.4" evidence="3"/>
<evidence type="ECO:0000313" key="9">
    <source>
        <dbReference type="Proteomes" id="UP000887575"/>
    </source>
</evidence>
<keyword evidence="5" id="KW-0378">Hydrolase</keyword>
<evidence type="ECO:0000313" key="10">
    <source>
        <dbReference type="WBParaSite" id="MBELARI_LOCUS8373"/>
    </source>
</evidence>
<dbReference type="WBParaSite" id="MBELARI_LOCUS8373">
    <property type="protein sequence ID" value="MBELARI_LOCUS8373"/>
    <property type="gene ID" value="MBELARI_LOCUS8373"/>
</dbReference>
<evidence type="ECO:0000256" key="7">
    <source>
        <dbReference type="SAM" id="MobiDB-lite"/>
    </source>
</evidence>
<sequence length="373" mass="41247">MGASVSNLFAGGEMTQSTGQTNGAAIHEGSATDKSMPPFSEKLTKKFPFPKVELHLHLDGSVRFTTLWDMCNKKDMPVPDVHDAIISTKPGNLSQVLEAFKIILPRIAGDVTARYAPHFLANTGPGIDYEHTYHKDGPVTAEDVVQAVYRGFERGKKDFGIEARSILCCIRGHDLWNDDVLALVSKHRHDLGVVGIDIAGCADGADEKYEPSAIRVFKEAAAMGIHRTVHSGEAGTDKEVIMAIEEMHAERIGHGYRIMRDESEYVKRFVQNHDHHLEACPYSSVMTGSVPLNWPTHPIKRWAADGVNFSISRDDPTCFDNSLCSELELVNSRIGLSVHQLWQCQLNGARAAFCDDELKKNIVDQILKSEPSN</sequence>
<comment type="cofactor">
    <cofactor evidence="1">
        <name>Zn(2+)</name>
        <dbReference type="ChEBI" id="CHEBI:29105"/>
    </cofactor>
</comment>
<evidence type="ECO:0000256" key="5">
    <source>
        <dbReference type="ARBA" id="ARBA00022801"/>
    </source>
</evidence>
<dbReference type="InterPro" id="IPR032466">
    <property type="entry name" value="Metal_Hydrolase"/>
</dbReference>
<comment type="similarity">
    <text evidence="2">Belongs to the metallo-dependent hydrolases superfamily. Adenosine and AMP deaminases family.</text>
</comment>
<organism evidence="9 10">
    <name type="scientific">Mesorhabditis belari</name>
    <dbReference type="NCBI Taxonomy" id="2138241"/>
    <lineage>
        <taxon>Eukaryota</taxon>
        <taxon>Metazoa</taxon>
        <taxon>Ecdysozoa</taxon>
        <taxon>Nematoda</taxon>
        <taxon>Chromadorea</taxon>
        <taxon>Rhabditida</taxon>
        <taxon>Rhabditina</taxon>
        <taxon>Rhabditomorpha</taxon>
        <taxon>Rhabditoidea</taxon>
        <taxon>Rhabditidae</taxon>
        <taxon>Mesorhabditinae</taxon>
        <taxon>Mesorhabditis</taxon>
    </lineage>
</organism>
<feature type="domain" description="Adenosine deaminase" evidence="8">
    <location>
        <begin position="50"/>
        <end position="368"/>
    </location>
</feature>
<name>A0AAF3FMI2_9BILA</name>
<evidence type="ECO:0000256" key="2">
    <source>
        <dbReference type="ARBA" id="ARBA00006676"/>
    </source>
</evidence>
<keyword evidence="4" id="KW-0479">Metal-binding</keyword>
<protein>
    <recommendedName>
        <fullName evidence="3">adenosine deaminase</fullName>
        <ecNumber evidence="3">3.5.4.4</ecNumber>
    </recommendedName>
</protein>
<dbReference type="GO" id="GO:0009897">
    <property type="term" value="C:external side of plasma membrane"/>
    <property type="evidence" value="ECO:0007669"/>
    <property type="project" value="TreeGrafter"/>
</dbReference>
<dbReference type="GO" id="GO:0004000">
    <property type="term" value="F:adenosine deaminase activity"/>
    <property type="evidence" value="ECO:0007669"/>
    <property type="project" value="TreeGrafter"/>
</dbReference>
<evidence type="ECO:0000256" key="1">
    <source>
        <dbReference type="ARBA" id="ARBA00001947"/>
    </source>
</evidence>
<evidence type="ECO:0000256" key="3">
    <source>
        <dbReference type="ARBA" id="ARBA00012784"/>
    </source>
</evidence>
<accession>A0AAF3FMI2</accession>
<dbReference type="PANTHER" id="PTHR11409">
    <property type="entry name" value="ADENOSINE DEAMINASE"/>
    <property type="match status" value="1"/>
</dbReference>
<feature type="compositionally biased region" description="Polar residues" evidence="7">
    <location>
        <begin position="14"/>
        <end position="23"/>
    </location>
</feature>
<reference evidence="10" key="1">
    <citation type="submission" date="2024-02" db="UniProtKB">
        <authorList>
            <consortium name="WormBaseParasite"/>
        </authorList>
    </citation>
    <scope>IDENTIFICATION</scope>
</reference>
<evidence type="ECO:0000256" key="4">
    <source>
        <dbReference type="ARBA" id="ARBA00022723"/>
    </source>
</evidence>
<dbReference type="GO" id="GO:0006154">
    <property type="term" value="P:adenosine catabolic process"/>
    <property type="evidence" value="ECO:0007669"/>
    <property type="project" value="TreeGrafter"/>
</dbReference>
<dbReference type="GO" id="GO:0043103">
    <property type="term" value="P:hypoxanthine salvage"/>
    <property type="evidence" value="ECO:0007669"/>
    <property type="project" value="TreeGrafter"/>
</dbReference>
<dbReference type="AlphaFoldDB" id="A0AAF3FMI2"/>
<keyword evidence="6" id="KW-0862">Zinc</keyword>
<keyword evidence="9" id="KW-1185">Reference proteome</keyword>
<dbReference type="GO" id="GO:0060169">
    <property type="term" value="P:negative regulation of adenosine receptor signaling pathway"/>
    <property type="evidence" value="ECO:0007669"/>
    <property type="project" value="TreeGrafter"/>
</dbReference>
<dbReference type="GO" id="GO:0046103">
    <property type="term" value="P:inosine biosynthetic process"/>
    <property type="evidence" value="ECO:0007669"/>
    <property type="project" value="TreeGrafter"/>
</dbReference>
<dbReference type="PANTHER" id="PTHR11409:SF43">
    <property type="entry name" value="ADENOSINE DEAMINASE"/>
    <property type="match status" value="1"/>
</dbReference>
<dbReference type="InterPro" id="IPR001365">
    <property type="entry name" value="A_deaminase_dom"/>
</dbReference>
<evidence type="ECO:0000259" key="8">
    <source>
        <dbReference type="Pfam" id="PF00962"/>
    </source>
</evidence>
<dbReference type="InterPro" id="IPR006330">
    <property type="entry name" value="Ado/ade_deaminase"/>
</dbReference>
<dbReference type="Proteomes" id="UP000887575">
    <property type="component" value="Unassembled WGS sequence"/>
</dbReference>
<evidence type="ECO:0000256" key="6">
    <source>
        <dbReference type="ARBA" id="ARBA00022833"/>
    </source>
</evidence>